<dbReference type="Proteomes" id="UP000028542">
    <property type="component" value="Unassembled WGS sequence"/>
</dbReference>
<evidence type="ECO:0000313" key="2">
    <source>
        <dbReference type="EMBL" id="KEZ85563.1"/>
    </source>
</evidence>
<dbReference type="eggNOG" id="COG1595">
    <property type="taxonomic scope" value="Bacteria"/>
</dbReference>
<sequence length="185" mass="21789">MGNKTVNIEDAIAKTAKETAKEVIQELRNSKMIKNEMSYFKKVELLLYNYNNLKAALKQKDEDIKYIKDHGLPQKSGSIVVYQTSGGNISGQDRYMNLIEKYELEKLETSREIKRIENALDKIKNDRYYPIIKLKYLSDHGERYNEERIAEKLDRDRSTITRNKSRLINTMKTILFPESIREFNN</sequence>
<protein>
    <submittedName>
        <fullName evidence="2">Uncharacterized protein</fullName>
    </submittedName>
</protein>
<feature type="coiled-coil region" evidence="1">
    <location>
        <begin position="99"/>
        <end position="126"/>
    </location>
</feature>
<name>A0A084J9C9_9CLOT</name>
<dbReference type="EMBL" id="JPMD01000033">
    <property type="protein sequence ID" value="KEZ85563.1"/>
    <property type="molecule type" value="Genomic_DNA"/>
</dbReference>
<accession>A0A084J9C9</accession>
<evidence type="ECO:0000256" key="1">
    <source>
        <dbReference type="SAM" id="Coils"/>
    </source>
</evidence>
<keyword evidence="3" id="KW-1185">Reference proteome</keyword>
<evidence type="ECO:0000313" key="3">
    <source>
        <dbReference type="Proteomes" id="UP000028542"/>
    </source>
</evidence>
<dbReference type="RefSeq" id="WP_035134200.1">
    <property type="nucleotide sequence ID" value="NZ_JPMD01000033.1"/>
</dbReference>
<organism evidence="2 3">
    <name type="scientific">Clostridium sulfidigenes</name>
    <dbReference type="NCBI Taxonomy" id="318464"/>
    <lineage>
        <taxon>Bacteria</taxon>
        <taxon>Bacillati</taxon>
        <taxon>Bacillota</taxon>
        <taxon>Clostridia</taxon>
        <taxon>Eubacteriales</taxon>
        <taxon>Clostridiaceae</taxon>
        <taxon>Clostridium</taxon>
    </lineage>
</organism>
<proteinExistence type="predicted"/>
<comment type="caution">
    <text evidence="2">The sequence shown here is derived from an EMBL/GenBank/DDBJ whole genome shotgun (WGS) entry which is preliminary data.</text>
</comment>
<gene>
    <name evidence="2" type="ORF">IO99_13795</name>
</gene>
<dbReference type="STRING" id="318464.IO99_13795"/>
<dbReference type="AlphaFoldDB" id="A0A084J9C9"/>
<keyword evidence="1" id="KW-0175">Coiled coil</keyword>
<reference evidence="2 3" key="1">
    <citation type="submission" date="2014-07" db="EMBL/GenBank/DDBJ databases">
        <title>Draft genome of Clostridium sulfidigenes 113A isolated from sediments associated with methane hydrate from Krishna Godavari basin.</title>
        <authorList>
            <person name="Honkalas V.S."/>
            <person name="Dabir A.P."/>
            <person name="Arora P."/>
            <person name="Dhakephalkar P.K."/>
        </authorList>
    </citation>
    <scope>NUCLEOTIDE SEQUENCE [LARGE SCALE GENOMIC DNA]</scope>
    <source>
        <strain evidence="2 3">113A</strain>
    </source>
</reference>